<dbReference type="PROSITE" id="PS51866">
    <property type="entry name" value="MOP"/>
    <property type="match status" value="1"/>
</dbReference>
<dbReference type="Gene3D" id="3.40.50.300">
    <property type="entry name" value="P-loop containing nucleotide triphosphate hydrolases"/>
    <property type="match status" value="1"/>
</dbReference>
<gene>
    <name evidence="8" type="ORF">JF887_00280</name>
</gene>
<evidence type="ECO:0000256" key="4">
    <source>
        <dbReference type="ARBA" id="ARBA00022840"/>
    </source>
</evidence>
<dbReference type="PROSITE" id="PS50893">
    <property type="entry name" value="ABC_TRANSPORTER_2"/>
    <property type="match status" value="1"/>
</dbReference>
<sequence length="349" mass="37098">MTLEALVGVRIGALDLQATVSAQPGELVAIVGPNGAGKTTLLRALAGLVRLHSGRVAVDGQVIEDVEGRISTSPERRPIALMFQDGLLFPYLTATQNVAFGLRARGVPKRSATERADAWLARVGLADRGSSRPAQLSGGERQRVALARALITEPRLLLLDEPFASVDASARVDLRHLLRDQLSLYSGMRLLVTHDPLEAMALADRVIVLEQGRVAQSGLITEVTARPRSPWVATMLGLNLFRGVATATGLDMAGTTIAALSDVRGQAFAVVHPRAIALHRSRPEGSPRNVWRGEAESLDRDRDRVRVSIAGPIPVVAEVTPAAVAELGLGVGGAVWVSVKATEVQVYAE</sequence>
<dbReference type="InterPro" id="IPR008995">
    <property type="entry name" value="Mo/tungstate-bd_C_term_dom"/>
</dbReference>
<feature type="domain" description="ABC transporter" evidence="6">
    <location>
        <begin position="1"/>
        <end position="236"/>
    </location>
</feature>
<proteinExistence type="predicted"/>
<dbReference type="GO" id="GO:0015689">
    <property type="term" value="P:molybdate ion transport"/>
    <property type="evidence" value="ECO:0007669"/>
    <property type="project" value="InterPro"/>
</dbReference>
<dbReference type="GO" id="GO:0005524">
    <property type="term" value="F:ATP binding"/>
    <property type="evidence" value="ECO:0007669"/>
    <property type="project" value="UniProtKB-KW"/>
</dbReference>
<dbReference type="GO" id="GO:0016887">
    <property type="term" value="F:ATP hydrolysis activity"/>
    <property type="evidence" value="ECO:0007669"/>
    <property type="project" value="InterPro"/>
</dbReference>
<dbReference type="InterPro" id="IPR017871">
    <property type="entry name" value="ABC_transporter-like_CS"/>
</dbReference>
<dbReference type="PANTHER" id="PTHR42781">
    <property type="entry name" value="SPERMIDINE/PUTRESCINE IMPORT ATP-BINDING PROTEIN POTA"/>
    <property type="match status" value="1"/>
</dbReference>
<dbReference type="InterPro" id="IPR027417">
    <property type="entry name" value="P-loop_NTPase"/>
</dbReference>
<dbReference type="SUPFAM" id="SSF50331">
    <property type="entry name" value="MOP-like"/>
    <property type="match status" value="1"/>
</dbReference>
<dbReference type="SUPFAM" id="SSF52540">
    <property type="entry name" value="P-loop containing nucleoside triphosphate hydrolases"/>
    <property type="match status" value="1"/>
</dbReference>
<evidence type="ECO:0000256" key="5">
    <source>
        <dbReference type="PROSITE-ProRule" id="PRU01213"/>
    </source>
</evidence>
<keyword evidence="3" id="KW-0547">Nucleotide-binding</keyword>
<evidence type="ECO:0000259" key="7">
    <source>
        <dbReference type="PROSITE" id="PS51866"/>
    </source>
</evidence>
<keyword evidence="4 8" id="KW-0067">ATP-binding</keyword>
<accession>A0A934KE55</accession>
<evidence type="ECO:0000259" key="6">
    <source>
        <dbReference type="PROSITE" id="PS50893"/>
    </source>
</evidence>
<dbReference type="InterPro" id="IPR004606">
    <property type="entry name" value="Mop_domain"/>
</dbReference>
<dbReference type="Pfam" id="PF03459">
    <property type="entry name" value="TOBE"/>
    <property type="match status" value="1"/>
</dbReference>
<evidence type="ECO:0000256" key="3">
    <source>
        <dbReference type="ARBA" id="ARBA00022741"/>
    </source>
</evidence>
<dbReference type="AlphaFoldDB" id="A0A934KE55"/>
<dbReference type="SMART" id="SM00382">
    <property type="entry name" value="AAA"/>
    <property type="match status" value="1"/>
</dbReference>
<dbReference type="PROSITE" id="PS00211">
    <property type="entry name" value="ABC_TRANSPORTER_1"/>
    <property type="match status" value="1"/>
</dbReference>
<evidence type="ECO:0000313" key="9">
    <source>
        <dbReference type="Proteomes" id="UP000614410"/>
    </source>
</evidence>
<organism evidence="8 9">
    <name type="scientific">Candidatus Amunia macphersoniae</name>
    <dbReference type="NCBI Taxonomy" id="3127014"/>
    <lineage>
        <taxon>Bacteria</taxon>
        <taxon>Bacillati</taxon>
        <taxon>Candidatus Dormiibacterota</taxon>
        <taxon>Candidatus Dormibacteria</taxon>
        <taxon>Candidatus Aeolococcales</taxon>
        <taxon>Candidatus Aeolococcaceae</taxon>
        <taxon>Candidatus Amunia</taxon>
    </lineage>
</organism>
<keyword evidence="1" id="KW-0813">Transport</keyword>
<keyword evidence="2 5" id="KW-0500">Molybdenum</keyword>
<feature type="domain" description="Mop" evidence="7">
    <location>
        <begin position="284"/>
        <end position="348"/>
    </location>
</feature>
<dbReference type="InterPro" id="IPR005116">
    <property type="entry name" value="Transp-assoc_OB_typ1"/>
</dbReference>
<evidence type="ECO:0000256" key="2">
    <source>
        <dbReference type="ARBA" id="ARBA00022505"/>
    </source>
</evidence>
<evidence type="ECO:0000313" key="8">
    <source>
        <dbReference type="EMBL" id="MBJ7607856.1"/>
    </source>
</evidence>
<dbReference type="EMBL" id="JAEKNN010000003">
    <property type="protein sequence ID" value="MBJ7607856.1"/>
    <property type="molecule type" value="Genomic_DNA"/>
</dbReference>
<comment type="caution">
    <text evidence="8">The sequence shown here is derived from an EMBL/GenBank/DDBJ whole genome shotgun (WGS) entry which is preliminary data.</text>
</comment>
<dbReference type="Pfam" id="PF00005">
    <property type="entry name" value="ABC_tran"/>
    <property type="match status" value="1"/>
</dbReference>
<dbReference type="InterPro" id="IPR003593">
    <property type="entry name" value="AAA+_ATPase"/>
</dbReference>
<name>A0A934KE55_9BACT</name>
<reference evidence="8 9" key="1">
    <citation type="submission" date="2020-10" db="EMBL/GenBank/DDBJ databases">
        <title>Ca. Dormibacterota MAGs.</title>
        <authorList>
            <person name="Montgomery K."/>
        </authorList>
    </citation>
    <scope>NUCLEOTIDE SEQUENCE [LARGE SCALE GENOMIC DNA]</scope>
    <source>
        <strain evidence="8">Mitchell_Peninsula_5</strain>
    </source>
</reference>
<dbReference type="InterPro" id="IPR003439">
    <property type="entry name" value="ABC_transporter-like_ATP-bd"/>
</dbReference>
<protein>
    <submittedName>
        <fullName evidence="8">ABC transporter ATP-binding protein</fullName>
    </submittedName>
</protein>
<evidence type="ECO:0000256" key="1">
    <source>
        <dbReference type="ARBA" id="ARBA00022448"/>
    </source>
</evidence>
<dbReference type="Gene3D" id="2.40.50.100">
    <property type="match status" value="1"/>
</dbReference>
<dbReference type="PANTHER" id="PTHR42781:SF4">
    <property type="entry name" value="SPERMIDINE_PUTRESCINE IMPORT ATP-BINDING PROTEIN POTA"/>
    <property type="match status" value="1"/>
</dbReference>
<dbReference type="Proteomes" id="UP000614410">
    <property type="component" value="Unassembled WGS sequence"/>
</dbReference>
<dbReference type="InterPro" id="IPR050093">
    <property type="entry name" value="ABC_SmlMolc_Importer"/>
</dbReference>